<evidence type="ECO:0000256" key="1">
    <source>
        <dbReference type="ARBA" id="ARBA00004141"/>
    </source>
</evidence>
<dbReference type="PANTHER" id="PTHR23505">
    <property type="entry name" value="SPINSTER"/>
    <property type="match status" value="1"/>
</dbReference>
<feature type="transmembrane region" description="Helical" evidence="6">
    <location>
        <begin position="405"/>
        <end position="427"/>
    </location>
</feature>
<evidence type="ECO:0000256" key="5">
    <source>
        <dbReference type="ARBA" id="ARBA00023136"/>
    </source>
</evidence>
<dbReference type="GO" id="GO:0016020">
    <property type="term" value="C:membrane"/>
    <property type="evidence" value="ECO:0007669"/>
    <property type="project" value="UniProtKB-SubCell"/>
</dbReference>
<dbReference type="Proteomes" id="UP000319931">
    <property type="component" value="Unassembled WGS sequence"/>
</dbReference>
<feature type="transmembrane region" description="Helical" evidence="6">
    <location>
        <begin position="185"/>
        <end position="205"/>
    </location>
</feature>
<feature type="transmembrane region" description="Helical" evidence="6">
    <location>
        <begin position="311"/>
        <end position="331"/>
    </location>
</feature>
<name>A0A502FJ44_9SPHN</name>
<keyword evidence="5 6" id="KW-0472">Membrane</keyword>
<keyword evidence="2" id="KW-0813">Transport</keyword>
<evidence type="ECO:0000259" key="7">
    <source>
        <dbReference type="PROSITE" id="PS50850"/>
    </source>
</evidence>
<dbReference type="PROSITE" id="PS50850">
    <property type="entry name" value="MFS"/>
    <property type="match status" value="1"/>
</dbReference>
<evidence type="ECO:0000256" key="2">
    <source>
        <dbReference type="ARBA" id="ARBA00022448"/>
    </source>
</evidence>
<feature type="transmembrane region" description="Helical" evidence="6">
    <location>
        <begin position="371"/>
        <end position="393"/>
    </location>
</feature>
<dbReference type="SUPFAM" id="SSF103473">
    <property type="entry name" value="MFS general substrate transporter"/>
    <property type="match status" value="1"/>
</dbReference>
<dbReference type="Gene3D" id="1.20.1250.20">
    <property type="entry name" value="MFS general substrate transporter like domains"/>
    <property type="match status" value="1"/>
</dbReference>
<feature type="transmembrane region" description="Helical" evidence="6">
    <location>
        <begin position="12"/>
        <end position="35"/>
    </location>
</feature>
<dbReference type="EMBL" id="RCZC01000007">
    <property type="protein sequence ID" value="TPG49441.1"/>
    <property type="molecule type" value="Genomic_DNA"/>
</dbReference>
<evidence type="ECO:0000313" key="9">
    <source>
        <dbReference type="Proteomes" id="UP000319931"/>
    </source>
</evidence>
<feature type="transmembrane region" description="Helical" evidence="6">
    <location>
        <begin position="55"/>
        <end position="76"/>
    </location>
</feature>
<dbReference type="InterPro" id="IPR036259">
    <property type="entry name" value="MFS_trans_sf"/>
</dbReference>
<proteinExistence type="predicted"/>
<feature type="transmembrane region" description="Helical" evidence="6">
    <location>
        <begin position="109"/>
        <end position="131"/>
    </location>
</feature>
<reference evidence="8 9" key="1">
    <citation type="journal article" date="2019" name="Environ. Microbiol.">
        <title>Species interactions and distinct microbial communities in high Arctic permafrost affected cryosols are associated with the CH4 and CO2 gas fluxes.</title>
        <authorList>
            <person name="Altshuler I."/>
            <person name="Hamel J."/>
            <person name="Turney S."/>
            <person name="Magnuson E."/>
            <person name="Levesque R."/>
            <person name="Greer C."/>
            <person name="Whyte L.G."/>
        </authorList>
    </citation>
    <scope>NUCLEOTIDE SEQUENCE [LARGE SCALE GENOMIC DNA]</scope>
    <source>
        <strain evidence="8 9">E6.1</strain>
    </source>
</reference>
<feature type="transmembrane region" description="Helical" evidence="6">
    <location>
        <begin position="337"/>
        <end position="359"/>
    </location>
</feature>
<keyword evidence="4 6" id="KW-1133">Transmembrane helix</keyword>
<keyword evidence="3 6" id="KW-0812">Transmembrane</keyword>
<evidence type="ECO:0000256" key="3">
    <source>
        <dbReference type="ARBA" id="ARBA00022692"/>
    </source>
</evidence>
<comment type="subcellular location">
    <subcellularLocation>
        <location evidence="1">Membrane</location>
        <topology evidence="1">Multi-pass membrane protein</topology>
    </subcellularLocation>
</comment>
<dbReference type="InterPro" id="IPR020846">
    <property type="entry name" value="MFS_dom"/>
</dbReference>
<dbReference type="AlphaFoldDB" id="A0A502FJ44"/>
<gene>
    <name evidence="8" type="ORF">EAH76_19075</name>
</gene>
<dbReference type="OrthoDB" id="7400989at2"/>
<organism evidence="8 9">
    <name type="scientific">Sphingomonas glacialis</name>
    <dbReference type="NCBI Taxonomy" id="658225"/>
    <lineage>
        <taxon>Bacteria</taxon>
        <taxon>Pseudomonadati</taxon>
        <taxon>Pseudomonadota</taxon>
        <taxon>Alphaproteobacteria</taxon>
        <taxon>Sphingomonadales</taxon>
        <taxon>Sphingomonadaceae</taxon>
        <taxon>Sphingomonas</taxon>
    </lineage>
</organism>
<feature type="transmembrane region" description="Helical" evidence="6">
    <location>
        <begin position="241"/>
        <end position="263"/>
    </location>
</feature>
<sequence length="444" mass="46063">MSVAPAILPSRTQAWATIALLFLASIVSVIDRTVLNVVVDAVKGDLGMTDVQISLLQGLAFGIFYATMGVWLGFVADRSSRRLLIVAGIGLWSLATIGGGLAQSFGTMFLARLLVGLGEAALAPAAISLIADLFPPGQRGRPIGIYLMGQAVANGISIWICGGLLSAASNGAFAHWPLIASLAPWRVVFVLCGVAGLFVSAAFLLTREPPRGDRGEQAPRALVAQIGTVFRHLGRERVRYFGVYLGFAACFLGAYGAAAWQVAMISRKFALSPAVVAGMMGPLSICFGLLGPLVGGTLVDAAIKRSGNAGLLRLLAVLPLFAVPSTFAVLMPTPFSAALLSASQLGITALVGTATLAYLQAIAPAHMRGIAVSITGLVNTLLGAAIGPVLVALLTERLFGDPKLVGWAILTVAAPAYLGAAALYALTAHLNRRQDARELRELTA</sequence>
<accession>A0A502FJ44</accession>
<dbReference type="Pfam" id="PF07690">
    <property type="entry name" value="MFS_1"/>
    <property type="match status" value="1"/>
</dbReference>
<feature type="transmembrane region" description="Helical" evidence="6">
    <location>
        <begin position="275"/>
        <end position="299"/>
    </location>
</feature>
<dbReference type="GO" id="GO:0022857">
    <property type="term" value="F:transmembrane transporter activity"/>
    <property type="evidence" value="ECO:0007669"/>
    <property type="project" value="InterPro"/>
</dbReference>
<evidence type="ECO:0000256" key="6">
    <source>
        <dbReference type="SAM" id="Phobius"/>
    </source>
</evidence>
<feature type="domain" description="Major facilitator superfamily (MFS) profile" evidence="7">
    <location>
        <begin position="17"/>
        <end position="431"/>
    </location>
</feature>
<keyword evidence="9" id="KW-1185">Reference proteome</keyword>
<dbReference type="RefSeq" id="WP_140851869.1">
    <property type="nucleotide sequence ID" value="NZ_RCZC01000007.1"/>
</dbReference>
<evidence type="ECO:0000256" key="4">
    <source>
        <dbReference type="ARBA" id="ARBA00022989"/>
    </source>
</evidence>
<protein>
    <submittedName>
        <fullName evidence="8">MFS transporter</fullName>
    </submittedName>
</protein>
<feature type="transmembrane region" description="Helical" evidence="6">
    <location>
        <begin position="83"/>
        <end position="103"/>
    </location>
</feature>
<dbReference type="InterPro" id="IPR044770">
    <property type="entry name" value="MFS_spinster-like"/>
</dbReference>
<feature type="transmembrane region" description="Helical" evidence="6">
    <location>
        <begin position="143"/>
        <end position="165"/>
    </location>
</feature>
<evidence type="ECO:0000313" key="8">
    <source>
        <dbReference type="EMBL" id="TPG49441.1"/>
    </source>
</evidence>
<comment type="caution">
    <text evidence="8">The sequence shown here is derived from an EMBL/GenBank/DDBJ whole genome shotgun (WGS) entry which is preliminary data.</text>
</comment>
<dbReference type="PANTHER" id="PTHR23505:SF79">
    <property type="entry name" value="PROTEIN SPINSTER"/>
    <property type="match status" value="1"/>
</dbReference>
<dbReference type="InterPro" id="IPR011701">
    <property type="entry name" value="MFS"/>
</dbReference>